<sequence>MNNLNRQPYDAAPEKITALYCRLSRDDELQGDSNSIKNQKTILKKYADDNGFTNTEFFVDDGVSGTTFDRPSFQRMIAEMDAGHIATIIVKDMSRLGRDYLKVGYYTEIAFPEAEVRFIAINNGVDSANQQESDFTPFLNIINEWYAKDTSKKIKAVFKSKGESGKQLCTNPPYGYMKDPKDKNHWIVDEPAAEIVKRIFQLCIEGYGPSQIAKKLENDKVLTPSSYFKEIGLYPSAPTTEEPYAWVPRTVADILDRQEYLGHTINFKTRKKSYKLKKTIKNDPSEWQIFKNTHEAIIDEDTFQTVKRIRDGRRRPTPLGEMPVLSGMVFCADCGSKLYQVRGKGWSHDKEYMVCANYRKRGKDTCTSHQIRNVDIENVLLYMIQQVTAFAREHEKEFVEMVTKSNVKAVEREIRESKKEYEQSQTRVSKLDTIIQKLYEDNVEGKISDERFAKMLATYETEQSQLTHRLAELGHIIDAAKQKSSNADRFLRLVKTYTDIKELNAEIIRTFIEKIYVYGNEKPWDRNTKKLKVIFNFIGEVHIPSNVKKA</sequence>
<evidence type="ECO:0000259" key="1">
    <source>
        <dbReference type="PROSITE" id="PS51736"/>
    </source>
</evidence>
<dbReference type="PROSITE" id="PS51736">
    <property type="entry name" value="RECOMBINASES_3"/>
    <property type="match status" value="1"/>
</dbReference>
<dbReference type="SUPFAM" id="SSF53041">
    <property type="entry name" value="Resolvase-like"/>
    <property type="match status" value="1"/>
</dbReference>
<protein>
    <submittedName>
        <fullName evidence="3">Recombinase family protein</fullName>
    </submittedName>
</protein>
<dbReference type="Pfam" id="PF07508">
    <property type="entry name" value="Recombinase"/>
    <property type="match status" value="1"/>
</dbReference>
<dbReference type="InterPro" id="IPR050639">
    <property type="entry name" value="SSR_resolvase"/>
</dbReference>
<dbReference type="PROSITE" id="PS51737">
    <property type="entry name" value="RECOMBINASE_DNA_BIND"/>
    <property type="match status" value="1"/>
</dbReference>
<organism evidence="3 4">
    <name type="scientific">Anaerostipes amylophilus</name>
    <dbReference type="NCBI Taxonomy" id="2981779"/>
    <lineage>
        <taxon>Bacteria</taxon>
        <taxon>Bacillati</taxon>
        <taxon>Bacillota</taxon>
        <taxon>Clostridia</taxon>
        <taxon>Lachnospirales</taxon>
        <taxon>Lachnospiraceae</taxon>
        <taxon>Anaerostipes</taxon>
    </lineage>
</organism>
<dbReference type="Pfam" id="PF13408">
    <property type="entry name" value="Zn_ribbon_recom"/>
    <property type="match status" value="1"/>
</dbReference>
<dbReference type="SMART" id="SM00857">
    <property type="entry name" value="Resolvase"/>
    <property type="match status" value="1"/>
</dbReference>
<evidence type="ECO:0000259" key="2">
    <source>
        <dbReference type="PROSITE" id="PS51737"/>
    </source>
</evidence>
<dbReference type="PANTHER" id="PTHR30461:SF23">
    <property type="entry name" value="DNA RECOMBINASE-RELATED"/>
    <property type="match status" value="1"/>
</dbReference>
<evidence type="ECO:0000313" key="4">
    <source>
        <dbReference type="Proteomes" id="UP001482154"/>
    </source>
</evidence>
<dbReference type="InterPro" id="IPR038109">
    <property type="entry name" value="DNA_bind_recomb_sf"/>
</dbReference>
<dbReference type="CDD" id="cd03770">
    <property type="entry name" value="SR_TndX_transposase"/>
    <property type="match status" value="1"/>
</dbReference>
<dbReference type="InterPro" id="IPR011109">
    <property type="entry name" value="DNA_bind_recombinase_dom"/>
</dbReference>
<dbReference type="EMBL" id="JBBNIN010000006">
    <property type="protein sequence ID" value="MEQ2710635.1"/>
    <property type="molecule type" value="Genomic_DNA"/>
</dbReference>
<evidence type="ECO:0000313" key="3">
    <source>
        <dbReference type="EMBL" id="MEQ2710635.1"/>
    </source>
</evidence>
<dbReference type="Pfam" id="PF00239">
    <property type="entry name" value="Resolvase"/>
    <property type="match status" value="1"/>
</dbReference>
<dbReference type="InterPro" id="IPR025378">
    <property type="entry name" value="DUF4368"/>
</dbReference>
<dbReference type="Gene3D" id="3.90.1750.20">
    <property type="entry name" value="Putative Large Serine Recombinase, Chain B, Domain 2"/>
    <property type="match status" value="1"/>
</dbReference>
<dbReference type="Proteomes" id="UP001482154">
    <property type="component" value="Unassembled WGS sequence"/>
</dbReference>
<dbReference type="Gene3D" id="3.40.50.1390">
    <property type="entry name" value="Resolvase, N-terminal catalytic domain"/>
    <property type="match status" value="1"/>
</dbReference>
<dbReference type="Pfam" id="PF14287">
    <property type="entry name" value="DUF4368"/>
    <property type="match status" value="1"/>
</dbReference>
<reference evidence="3 4" key="1">
    <citation type="submission" date="2024-04" db="EMBL/GenBank/DDBJ databases">
        <title>Human intestinal bacterial collection.</title>
        <authorList>
            <person name="Pauvert C."/>
            <person name="Hitch T.C.A."/>
            <person name="Clavel T."/>
        </authorList>
    </citation>
    <scope>NUCLEOTIDE SEQUENCE [LARGE SCALE GENOMIC DNA]</scope>
    <source>
        <strain evidence="3 4">CLA-AA-H249</strain>
    </source>
</reference>
<feature type="domain" description="Resolvase/invertase-type recombinase catalytic" evidence="1">
    <location>
        <begin position="16"/>
        <end position="165"/>
    </location>
</feature>
<feature type="domain" description="Recombinase" evidence="2">
    <location>
        <begin position="173"/>
        <end position="316"/>
    </location>
</feature>
<keyword evidence="4" id="KW-1185">Reference proteome</keyword>
<comment type="caution">
    <text evidence="3">The sequence shown here is derived from an EMBL/GenBank/DDBJ whole genome shotgun (WGS) entry which is preliminary data.</text>
</comment>
<dbReference type="InterPro" id="IPR006119">
    <property type="entry name" value="Resolv_N"/>
</dbReference>
<dbReference type="PANTHER" id="PTHR30461">
    <property type="entry name" value="DNA-INVERTASE FROM LAMBDOID PROPHAGE"/>
    <property type="match status" value="1"/>
</dbReference>
<gene>
    <name evidence="3" type="ORF">AAAU51_05540</name>
</gene>
<proteinExistence type="predicted"/>
<dbReference type="InterPro" id="IPR036162">
    <property type="entry name" value="Resolvase-like_N_sf"/>
</dbReference>
<accession>A0ABV1ITT2</accession>
<name>A0ABV1ITT2_9FIRM</name>
<dbReference type="InterPro" id="IPR025827">
    <property type="entry name" value="Zn_ribbon_recom_dom"/>
</dbReference>
<dbReference type="RefSeq" id="WP_349110602.1">
    <property type="nucleotide sequence ID" value="NZ_JBBNIN010000006.1"/>
</dbReference>